<evidence type="ECO:0000259" key="14">
    <source>
        <dbReference type="PROSITE" id="PS51194"/>
    </source>
</evidence>
<keyword evidence="5" id="KW-0378">Hydrolase</keyword>
<dbReference type="CDD" id="cd18804">
    <property type="entry name" value="SF2_C_priA"/>
    <property type="match status" value="1"/>
</dbReference>
<dbReference type="GO" id="GO:0003677">
    <property type="term" value="F:DNA binding"/>
    <property type="evidence" value="ECO:0007669"/>
    <property type="project" value="UniProtKB-KW"/>
</dbReference>
<evidence type="ECO:0000256" key="7">
    <source>
        <dbReference type="ARBA" id="ARBA00022833"/>
    </source>
</evidence>
<dbReference type="GO" id="GO:0006269">
    <property type="term" value="P:DNA replication, synthesis of primer"/>
    <property type="evidence" value="ECO:0007669"/>
    <property type="project" value="UniProtKB-KW"/>
</dbReference>
<dbReference type="PANTHER" id="PTHR30580">
    <property type="entry name" value="PRIMOSOMAL PROTEIN N"/>
    <property type="match status" value="1"/>
</dbReference>
<dbReference type="GO" id="GO:0006302">
    <property type="term" value="P:double-strand break repair"/>
    <property type="evidence" value="ECO:0007669"/>
    <property type="project" value="InterPro"/>
</dbReference>
<dbReference type="GO" id="GO:0016787">
    <property type="term" value="F:hydrolase activity"/>
    <property type="evidence" value="ECO:0007669"/>
    <property type="project" value="UniProtKB-KW"/>
</dbReference>
<dbReference type="Pfam" id="PF00270">
    <property type="entry name" value="DEAD"/>
    <property type="match status" value="1"/>
</dbReference>
<evidence type="ECO:0000256" key="3">
    <source>
        <dbReference type="ARBA" id="ARBA00022723"/>
    </source>
</evidence>
<name>X0SH21_9ZZZZ</name>
<evidence type="ECO:0000256" key="2">
    <source>
        <dbReference type="ARBA" id="ARBA00022705"/>
    </source>
</evidence>
<gene>
    <name evidence="15" type="ORF">S01H1_06331</name>
</gene>
<dbReference type="Gene3D" id="3.40.50.300">
    <property type="entry name" value="P-loop containing nucleotide triphosphate hydrolases"/>
    <property type="match status" value="2"/>
</dbReference>
<evidence type="ECO:0000313" key="15">
    <source>
        <dbReference type="EMBL" id="GAF80328.1"/>
    </source>
</evidence>
<feature type="domain" description="Helicase C-terminal" evidence="14">
    <location>
        <begin position="271"/>
        <end position="455"/>
    </location>
</feature>
<proteinExistence type="predicted"/>
<evidence type="ECO:0000256" key="9">
    <source>
        <dbReference type="ARBA" id="ARBA00023125"/>
    </source>
</evidence>
<dbReference type="EC" id="5.6.2.4" evidence="11"/>
<evidence type="ECO:0000256" key="1">
    <source>
        <dbReference type="ARBA" id="ARBA00022515"/>
    </source>
</evidence>
<evidence type="ECO:0000256" key="10">
    <source>
        <dbReference type="ARBA" id="ARBA00023235"/>
    </source>
</evidence>
<protein>
    <recommendedName>
        <fullName evidence="11">DNA 3'-5' helicase</fullName>
        <ecNumber evidence="11">5.6.2.4</ecNumber>
    </recommendedName>
</protein>
<comment type="catalytic activity">
    <reaction evidence="12">
        <text>ATP + H2O = ADP + phosphate + H(+)</text>
        <dbReference type="Rhea" id="RHEA:13065"/>
        <dbReference type="ChEBI" id="CHEBI:15377"/>
        <dbReference type="ChEBI" id="CHEBI:15378"/>
        <dbReference type="ChEBI" id="CHEBI:30616"/>
        <dbReference type="ChEBI" id="CHEBI:43474"/>
        <dbReference type="ChEBI" id="CHEBI:456216"/>
        <dbReference type="EC" id="5.6.2.4"/>
    </reaction>
</comment>
<feature type="non-terminal residue" evidence="15">
    <location>
        <position position="479"/>
    </location>
</feature>
<evidence type="ECO:0000259" key="13">
    <source>
        <dbReference type="PROSITE" id="PS51192"/>
    </source>
</evidence>
<reference evidence="15" key="1">
    <citation type="journal article" date="2014" name="Front. Microbiol.">
        <title>High frequency of phylogenetically diverse reductive dehalogenase-homologous genes in deep subseafloor sedimentary metagenomes.</title>
        <authorList>
            <person name="Kawai M."/>
            <person name="Futagami T."/>
            <person name="Toyoda A."/>
            <person name="Takaki Y."/>
            <person name="Nishi S."/>
            <person name="Hori S."/>
            <person name="Arai W."/>
            <person name="Tsubouchi T."/>
            <person name="Morono Y."/>
            <person name="Uchiyama I."/>
            <person name="Ito T."/>
            <person name="Fujiyama A."/>
            <person name="Inagaki F."/>
            <person name="Takami H."/>
        </authorList>
    </citation>
    <scope>NUCLEOTIDE SEQUENCE</scope>
    <source>
        <strain evidence="15">Expedition CK06-06</strain>
    </source>
</reference>
<feature type="non-terminal residue" evidence="15">
    <location>
        <position position="1"/>
    </location>
</feature>
<dbReference type="GO" id="GO:1990077">
    <property type="term" value="C:primosome complex"/>
    <property type="evidence" value="ECO:0007669"/>
    <property type="project" value="UniProtKB-KW"/>
</dbReference>
<dbReference type="PANTHER" id="PTHR30580:SF0">
    <property type="entry name" value="PRIMOSOMAL PROTEIN N"/>
    <property type="match status" value="1"/>
</dbReference>
<dbReference type="InterPro" id="IPR005259">
    <property type="entry name" value="PriA"/>
</dbReference>
<keyword evidence="3" id="KW-0479">Metal-binding</keyword>
<keyword evidence="9" id="KW-0238">DNA-binding</keyword>
<evidence type="ECO:0000256" key="11">
    <source>
        <dbReference type="ARBA" id="ARBA00034808"/>
    </source>
</evidence>
<keyword evidence="4" id="KW-0547">Nucleotide-binding</keyword>
<organism evidence="15">
    <name type="scientific">marine sediment metagenome</name>
    <dbReference type="NCBI Taxonomy" id="412755"/>
    <lineage>
        <taxon>unclassified sequences</taxon>
        <taxon>metagenomes</taxon>
        <taxon>ecological metagenomes</taxon>
    </lineage>
</organism>
<dbReference type="InterPro" id="IPR001650">
    <property type="entry name" value="Helicase_C-like"/>
</dbReference>
<evidence type="ECO:0000256" key="6">
    <source>
        <dbReference type="ARBA" id="ARBA00022806"/>
    </source>
</evidence>
<dbReference type="GO" id="GO:0006310">
    <property type="term" value="P:DNA recombination"/>
    <property type="evidence" value="ECO:0007669"/>
    <property type="project" value="InterPro"/>
</dbReference>
<evidence type="ECO:0000256" key="8">
    <source>
        <dbReference type="ARBA" id="ARBA00022840"/>
    </source>
</evidence>
<dbReference type="GO" id="GO:0006270">
    <property type="term" value="P:DNA replication initiation"/>
    <property type="evidence" value="ECO:0007669"/>
    <property type="project" value="TreeGrafter"/>
</dbReference>
<comment type="caution">
    <text evidence="15">The sequence shown here is derived from an EMBL/GenBank/DDBJ whole genome shotgun (WGS) entry which is preliminary data.</text>
</comment>
<dbReference type="AlphaFoldDB" id="X0SH21"/>
<dbReference type="Pfam" id="PF18319">
    <property type="entry name" value="Zn_ribbon_PriA"/>
    <property type="match status" value="1"/>
</dbReference>
<sequence length="479" mass="53629">LTAAQKSAFESIQSSLLRGAEGRASPTVFLLHGVTGSGKTEIYLQALAEAVRLGKRGIVLVPEIALTPQIIERFASRFPHKVAVLHSKLSLGEQFDEWQRIRDGECDVVIGPRSAIFAPQPDLGLIVIDEEHEWTYKQQDKSPRYHARDVAIKLAELTGAVVILGSATPDVETFYHAQRGDYCLLQLPERVTPDEASPLPQVEVVDLRDELKAGNRSLFSRALSQATAKAVASGEQVMLFLNRRGAASFIQCRSCGFVFHCKRCEVALTHHFDKDILVCHQCNYRISVPQVCPQCLSRRIKFLGVGTQKLEQEASYTFPQARLLRWDSDATRGKYSHREILDKFRTHQADVLIGTQMIAKGLDLPLITLVGVVSADTSLNLPDFRAGERTFQLLSQVAGRAGRGILGGQVIIQTYSPEHYAIRAAAKHDYTLFYDREIAYRRQLHNPPFTRLASLVYSHTNDALCQREAERMKRLLIEE</sequence>
<dbReference type="InterPro" id="IPR011545">
    <property type="entry name" value="DEAD/DEAH_box_helicase_dom"/>
</dbReference>
<dbReference type="CDD" id="cd17929">
    <property type="entry name" value="DEXHc_priA"/>
    <property type="match status" value="1"/>
</dbReference>
<keyword evidence="1" id="KW-0639">Primosome</keyword>
<keyword evidence="8" id="KW-0067">ATP-binding</keyword>
<dbReference type="InterPro" id="IPR040498">
    <property type="entry name" value="PriA_CRR"/>
</dbReference>
<feature type="domain" description="Helicase ATP-binding" evidence="13">
    <location>
        <begin position="20"/>
        <end position="187"/>
    </location>
</feature>
<dbReference type="InterPro" id="IPR014001">
    <property type="entry name" value="Helicase_ATP-bd"/>
</dbReference>
<dbReference type="SMART" id="SM00487">
    <property type="entry name" value="DEXDc"/>
    <property type="match status" value="1"/>
</dbReference>
<keyword evidence="6" id="KW-0347">Helicase</keyword>
<dbReference type="PROSITE" id="PS51192">
    <property type="entry name" value="HELICASE_ATP_BIND_1"/>
    <property type="match status" value="1"/>
</dbReference>
<evidence type="ECO:0000256" key="5">
    <source>
        <dbReference type="ARBA" id="ARBA00022801"/>
    </source>
</evidence>
<keyword evidence="7" id="KW-0862">Zinc</keyword>
<dbReference type="SMART" id="SM00490">
    <property type="entry name" value="HELICc"/>
    <property type="match status" value="1"/>
</dbReference>
<evidence type="ECO:0000256" key="4">
    <source>
        <dbReference type="ARBA" id="ARBA00022741"/>
    </source>
</evidence>
<keyword evidence="10" id="KW-0413">Isomerase</keyword>
<dbReference type="PROSITE" id="PS51194">
    <property type="entry name" value="HELICASE_CTER"/>
    <property type="match status" value="1"/>
</dbReference>
<accession>X0SH21</accession>
<dbReference type="FunFam" id="3.40.50.300:FF:000489">
    <property type="entry name" value="Primosome assembly protein PriA"/>
    <property type="match status" value="1"/>
</dbReference>
<dbReference type="GO" id="GO:0046872">
    <property type="term" value="F:metal ion binding"/>
    <property type="evidence" value="ECO:0007669"/>
    <property type="project" value="UniProtKB-KW"/>
</dbReference>
<dbReference type="SUPFAM" id="SSF52540">
    <property type="entry name" value="P-loop containing nucleoside triphosphate hydrolases"/>
    <property type="match status" value="2"/>
</dbReference>
<dbReference type="GO" id="GO:0005524">
    <property type="term" value="F:ATP binding"/>
    <property type="evidence" value="ECO:0007669"/>
    <property type="project" value="UniProtKB-KW"/>
</dbReference>
<dbReference type="NCBIfam" id="TIGR00595">
    <property type="entry name" value="priA"/>
    <property type="match status" value="1"/>
</dbReference>
<evidence type="ECO:0000256" key="12">
    <source>
        <dbReference type="ARBA" id="ARBA00048988"/>
    </source>
</evidence>
<keyword evidence="2" id="KW-0235">DNA replication</keyword>
<dbReference type="GO" id="GO:0043138">
    <property type="term" value="F:3'-5' DNA helicase activity"/>
    <property type="evidence" value="ECO:0007669"/>
    <property type="project" value="UniProtKB-EC"/>
</dbReference>
<dbReference type="Pfam" id="PF00271">
    <property type="entry name" value="Helicase_C"/>
    <property type="match status" value="1"/>
</dbReference>
<dbReference type="InterPro" id="IPR027417">
    <property type="entry name" value="P-loop_NTPase"/>
</dbReference>
<dbReference type="EMBL" id="BARS01003275">
    <property type="protein sequence ID" value="GAF80328.1"/>
    <property type="molecule type" value="Genomic_DNA"/>
</dbReference>